<evidence type="ECO:0000313" key="3">
    <source>
        <dbReference type="Proteomes" id="UP000823865"/>
    </source>
</evidence>
<organism evidence="2 3">
    <name type="scientific">Candidatus Paraprevotella stercoravium</name>
    <dbReference type="NCBI Taxonomy" id="2838725"/>
    <lineage>
        <taxon>Bacteria</taxon>
        <taxon>Pseudomonadati</taxon>
        <taxon>Bacteroidota</taxon>
        <taxon>Bacteroidia</taxon>
        <taxon>Bacteroidales</taxon>
        <taxon>Prevotellaceae</taxon>
        <taxon>Paraprevotella</taxon>
    </lineage>
</organism>
<feature type="transmembrane region" description="Helical" evidence="1">
    <location>
        <begin position="82"/>
        <end position="103"/>
    </location>
</feature>
<evidence type="ECO:0000313" key="2">
    <source>
        <dbReference type="EMBL" id="MBU3852570.1"/>
    </source>
</evidence>
<keyword evidence="1" id="KW-0812">Transmembrane</keyword>
<comment type="caution">
    <text evidence="2">The sequence shown here is derived from an EMBL/GenBank/DDBJ whole genome shotgun (WGS) entry which is preliminary data.</text>
</comment>
<protein>
    <submittedName>
        <fullName evidence="2">Uncharacterized protein</fullName>
    </submittedName>
</protein>
<gene>
    <name evidence="2" type="ORF">H9789_01840</name>
</gene>
<dbReference type="EMBL" id="JAHLFU010000032">
    <property type="protein sequence ID" value="MBU3852570.1"/>
    <property type="molecule type" value="Genomic_DNA"/>
</dbReference>
<reference evidence="2" key="2">
    <citation type="submission" date="2021-04" db="EMBL/GenBank/DDBJ databases">
        <authorList>
            <person name="Gilroy R."/>
        </authorList>
    </citation>
    <scope>NUCLEOTIDE SEQUENCE</scope>
    <source>
        <strain evidence="2">G3-2149</strain>
    </source>
</reference>
<dbReference type="Proteomes" id="UP000823865">
    <property type="component" value="Unassembled WGS sequence"/>
</dbReference>
<proteinExistence type="predicted"/>
<reference evidence="2" key="1">
    <citation type="journal article" date="2021" name="PeerJ">
        <title>Extensive microbial diversity within the chicken gut microbiome revealed by metagenomics and culture.</title>
        <authorList>
            <person name="Gilroy R."/>
            <person name="Ravi A."/>
            <person name="Getino M."/>
            <person name="Pursley I."/>
            <person name="Horton D.L."/>
            <person name="Alikhan N.F."/>
            <person name="Baker D."/>
            <person name="Gharbi K."/>
            <person name="Hall N."/>
            <person name="Watson M."/>
            <person name="Adriaenssens E.M."/>
            <person name="Foster-Nyarko E."/>
            <person name="Jarju S."/>
            <person name="Secka A."/>
            <person name="Antonio M."/>
            <person name="Oren A."/>
            <person name="Chaudhuri R.R."/>
            <person name="La Ragione R."/>
            <person name="Hildebrand F."/>
            <person name="Pallen M.J."/>
        </authorList>
    </citation>
    <scope>NUCLEOTIDE SEQUENCE</scope>
    <source>
        <strain evidence="2">G3-2149</strain>
    </source>
</reference>
<sequence length="125" mass="14024">MEATGYVSAVATPKVLKAQTDPEIKETYNLAYFFGPEARRVHINPIQYPDSSVVARCAMIHDSGEHTEAVLEMWSHVKGDNLGSGVVIIILATVGAFVVYAVSKKIKRYNHTKRNRKRKKRKPVK</sequence>
<dbReference type="AlphaFoldDB" id="A0A9E2L5U1"/>
<accession>A0A9E2L5U1</accession>
<name>A0A9E2L5U1_9BACT</name>
<keyword evidence="1" id="KW-1133">Transmembrane helix</keyword>
<evidence type="ECO:0000256" key="1">
    <source>
        <dbReference type="SAM" id="Phobius"/>
    </source>
</evidence>
<keyword evidence="1" id="KW-0472">Membrane</keyword>